<dbReference type="InterPro" id="IPR003593">
    <property type="entry name" value="AAA+_ATPase"/>
</dbReference>
<dbReference type="PANTHER" id="PTHR42788:SF2">
    <property type="entry name" value="ABC TRANSPORTER ATP-BINDING PROTEIN"/>
    <property type="match status" value="1"/>
</dbReference>
<dbReference type="Gene3D" id="3.40.50.300">
    <property type="entry name" value="P-loop containing nucleotide triphosphate hydrolases"/>
    <property type="match status" value="1"/>
</dbReference>
<keyword evidence="2" id="KW-0547">Nucleotide-binding</keyword>
<evidence type="ECO:0000256" key="3">
    <source>
        <dbReference type="ARBA" id="ARBA00022840"/>
    </source>
</evidence>
<accession>A0A1I3P8J4</accession>
<dbReference type="PANTHER" id="PTHR42788">
    <property type="entry name" value="TAURINE IMPORT ATP-BINDING PROTEIN-RELATED"/>
    <property type="match status" value="1"/>
</dbReference>
<dbReference type="RefSeq" id="WP_093229183.1">
    <property type="nucleotide sequence ID" value="NZ_FORR01000005.1"/>
</dbReference>
<dbReference type="InterPro" id="IPR017871">
    <property type="entry name" value="ABC_transporter-like_CS"/>
</dbReference>
<evidence type="ECO:0000259" key="4">
    <source>
        <dbReference type="PROSITE" id="PS50893"/>
    </source>
</evidence>
<evidence type="ECO:0000256" key="1">
    <source>
        <dbReference type="ARBA" id="ARBA00022448"/>
    </source>
</evidence>
<gene>
    <name evidence="5" type="ORF">SAMN05421852_105118</name>
</gene>
<dbReference type="CDD" id="cd03293">
    <property type="entry name" value="ABC_NrtD_SsuB_transporters"/>
    <property type="match status" value="1"/>
</dbReference>
<name>A0A1I3P8J4_9BACL</name>
<evidence type="ECO:0000256" key="2">
    <source>
        <dbReference type="ARBA" id="ARBA00022741"/>
    </source>
</evidence>
<dbReference type="PROSITE" id="PS50893">
    <property type="entry name" value="ABC_TRANSPORTER_2"/>
    <property type="match status" value="1"/>
</dbReference>
<evidence type="ECO:0000313" key="6">
    <source>
        <dbReference type="Proteomes" id="UP000199545"/>
    </source>
</evidence>
<dbReference type="AlphaFoldDB" id="A0A1I3P8J4"/>
<dbReference type="EMBL" id="FORR01000005">
    <property type="protein sequence ID" value="SFJ17356.1"/>
    <property type="molecule type" value="Genomic_DNA"/>
</dbReference>
<evidence type="ECO:0000313" key="5">
    <source>
        <dbReference type="EMBL" id="SFJ17356.1"/>
    </source>
</evidence>
<organism evidence="5 6">
    <name type="scientific">Thermoflavimicrobium dichotomicum</name>
    <dbReference type="NCBI Taxonomy" id="46223"/>
    <lineage>
        <taxon>Bacteria</taxon>
        <taxon>Bacillati</taxon>
        <taxon>Bacillota</taxon>
        <taxon>Bacilli</taxon>
        <taxon>Bacillales</taxon>
        <taxon>Thermoactinomycetaceae</taxon>
        <taxon>Thermoflavimicrobium</taxon>
    </lineage>
</organism>
<dbReference type="STRING" id="46223.SAMN05421852_105118"/>
<dbReference type="SUPFAM" id="SSF52540">
    <property type="entry name" value="P-loop containing nucleoside triphosphate hydrolases"/>
    <property type="match status" value="1"/>
</dbReference>
<keyword evidence="6" id="KW-1185">Reference proteome</keyword>
<proteinExistence type="predicted"/>
<dbReference type="PROSITE" id="PS00211">
    <property type="entry name" value="ABC_TRANSPORTER_1"/>
    <property type="match status" value="1"/>
</dbReference>
<protein>
    <submittedName>
        <fullName evidence="5">ABC-type nitrate/sulfonate/bicarbonate transport system, ATPase component</fullName>
    </submittedName>
</protein>
<dbReference type="OrthoDB" id="9802264at2"/>
<dbReference type="GO" id="GO:0005524">
    <property type="term" value="F:ATP binding"/>
    <property type="evidence" value="ECO:0007669"/>
    <property type="project" value="UniProtKB-KW"/>
</dbReference>
<dbReference type="GO" id="GO:0016887">
    <property type="term" value="F:ATP hydrolysis activity"/>
    <property type="evidence" value="ECO:0007669"/>
    <property type="project" value="InterPro"/>
</dbReference>
<dbReference type="Pfam" id="PF00005">
    <property type="entry name" value="ABC_tran"/>
    <property type="match status" value="1"/>
</dbReference>
<dbReference type="Proteomes" id="UP000199545">
    <property type="component" value="Unassembled WGS sequence"/>
</dbReference>
<dbReference type="InterPro" id="IPR027417">
    <property type="entry name" value="P-loop_NTPase"/>
</dbReference>
<feature type="domain" description="ABC transporter" evidence="4">
    <location>
        <begin position="2"/>
        <end position="226"/>
    </location>
</feature>
<sequence>MLYCEQLSFRYQTRQIIQHLTFHVNEGEFVSLIGPSGSGKSTLFYLIGGLYEPEEGTIYLEGERVNGKRGLIGYMPQTSSLFPWRTVEENIRLSQELEGQIDPKQIKQLLERIGLSSYANHFPHQLSGGMQQRVAFARTLASKKKLLCLDEPFGALDALTRSEMQRWLLSILEEEKRTVLFITHSVEEAILLSDRIYVLTPGPMKVKKEFHVPFPREHRWDQRGNKDFLELREEIEAMLLG</sequence>
<keyword evidence="3" id="KW-0067">ATP-binding</keyword>
<dbReference type="InterPro" id="IPR050166">
    <property type="entry name" value="ABC_transporter_ATP-bind"/>
</dbReference>
<dbReference type="SMART" id="SM00382">
    <property type="entry name" value="AAA"/>
    <property type="match status" value="1"/>
</dbReference>
<keyword evidence="1" id="KW-0813">Transport</keyword>
<dbReference type="InterPro" id="IPR003439">
    <property type="entry name" value="ABC_transporter-like_ATP-bd"/>
</dbReference>
<reference evidence="5 6" key="1">
    <citation type="submission" date="2016-10" db="EMBL/GenBank/DDBJ databases">
        <authorList>
            <person name="de Groot N.N."/>
        </authorList>
    </citation>
    <scope>NUCLEOTIDE SEQUENCE [LARGE SCALE GENOMIC DNA]</scope>
    <source>
        <strain evidence="5 6">DSM 44778</strain>
    </source>
</reference>